<organism evidence="2 3">
    <name type="scientific">Aspergillus terreus (strain NIH 2624 / FGSC A1156)</name>
    <dbReference type="NCBI Taxonomy" id="341663"/>
    <lineage>
        <taxon>Eukaryota</taxon>
        <taxon>Fungi</taxon>
        <taxon>Dikarya</taxon>
        <taxon>Ascomycota</taxon>
        <taxon>Pezizomycotina</taxon>
        <taxon>Eurotiomycetes</taxon>
        <taxon>Eurotiomycetidae</taxon>
        <taxon>Eurotiales</taxon>
        <taxon>Aspergillaceae</taxon>
        <taxon>Aspergillus</taxon>
        <taxon>Aspergillus subgen. Circumdati</taxon>
    </lineage>
</organism>
<evidence type="ECO:0000313" key="3">
    <source>
        <dbReference type="Proteomes" id="UP000007963"/>
    </source>
</evidence>
<reference evidence="3" key="1">
    <citation type="submission" date="2005-09" db="EMBL/GenBank/DDBJ databases">
        <title>Annotation of the Aspergillus terreus NIH2624 genome.</title>
        <authorList>
            <person name="Birren B.W."/>
            <person name="Lander E.S."/>
            <person name="Galagan J.E."/>
            <person name="Nusbaum C."/>
            <person name="Devon K."/>
            <person name="Henn M."/>
            <person name="Ma L.-J."/>
            <person name="Jaffe D.B."/>
            <person name="Butler J."/>
            <person name="Alvarez P."/>
            <person name="Gnerre S."/>
            <person name="Grabherr M."/>
            <person name="Kleber M."/>
            <person name="Mauceli E.W."/>
            <person name="Brockman W."/>
            <person name="Rounsley S."/>
            <person name="Young S.K."/>
            <person name="LaButti K."/>
            <person name="Pushparaj V."/>
            <person name="DeCaprio D."/>
            <person name="Crawford M."/>
            <person name="Koehrsen M."/>
            <person name="Engels R."/>
            <person name="Montgomery P."/>
            <person name="Pearson M."/>
            <person name="Howarth C."/>
            <person name="Larson L."/>
            <person name="Luoma S."/>
            <person name="White J."/>
            <person name="Alvarado L."/>
            <person name="Kodira C.D."/>
            <person name="Zeng Q."/>
            <person name="Oleary S."/>
            <person name="Yandava C."/>
            <person name="Denning D.W."/>
            <person name="Nierman W.C."/>
            <person name="Milne T."/>
            <person name="Madden K."/>
        </authorList>
    </citation>
    <scope>NUCLEOTIDE SEQUENCE [LARGE SCALE GENOMIC DNA]</scope>
    <source>
        <strain evidence="3">NIH 2624 / FGSC A1156</strain>
    </source>
</reference>
<protein>
    <submittedName>
        <fullName evidence="2">Uncharacterized protein</fullName>
    </submittedName>
</protein>
<proteinExistence type="predicted"/>
<evidence type="ECO:0000313" key="2">
    <source>
        <dbReference type="EMBL" id="EAU39087.1"/>
    </source>
</evidence>
<dbReference type="Proteomes" id="UP000007963">
    <property type="component" value="Unassembled WGS sequence"/>
</dbReference>
<name>Q0D0U3_ASPTN</name>
<gene>
    <name evidence="2" type="ORF">ATEG_00441</name>
</gene>
<sequence>MDARPDHDDAKNVGDNGTEGAEERMKGRLHREATYTVSRHQVTNYMSDVDDCTRRQPVIFHHLFAVVIKGYGSPQFRSPAYPLRTPDGTFARAPNAARREHVFPTSLNIESVRLTGPRLVL</sequence>
<feature type="compositionally biased region" description="Basic and acidic residues" evidence="1">
    <location>
        <begin position="21"/>
        <end position="32"/>
    </location>
</feature>
<feature type="compositionally biased region" description="Basic and acidic residues" evidence="1">
    <location>
        <begin position="1"/>
        <end position="12"/>
    </location>
</feature>
<dbReference type="AlphaFoldDB" id="Q0D0U3"/>
<dbReference type="HOGENOM" id="CLU_2037575_0_0_1"/>
<dbReference type="GeneID" id="4355195"/>
<dbReference type="RefSeq" id="XP_001210527.1">
    <property type="nucleotide sequence ID" value="XM_001210527.1"/>
</dbReference>
<evidence type="ECO:0000256" key="1">
    <source>
        <dbReference type="SAM" id="MobiDB-lite"/>
    </source>
</evidence>
<accession>Q0D0U3</accession>
<feature type="region of interest" description="Disordered" evidence="1">
    <location>
        <begin position="1"/>
        <end position="32"/>
    </location>
</feature>
<dbReference type="VEuPathDB" id="FungiDB:ATEG_00441"/>
<dbReference type="EMBL" id="CH476594">
    <property type="protein sequence ID" value="EAU39087.1"/>
    <property type="molecule type" value="Genomic_DNA"/>
</dbReference>